<feature type="compositionally biased region" description="Basic and acidic residues" evidence="4">
    <location>
        <begin position="12"/>
        <end position="21"/>
    </location>
</feature>
<feature type="repeat" description="WD" evidence="3">
    <location>
        <begin position="237"/>
        <end position="269"/>
    </location>
</feature>
<organism evidence="5 6">
    <name type="scientific">Pogona vitticeps</name>
    <name type="common">central bearded dragon</name>
    <dbReference type="NCBI Taxonomy" id="103695"/>
    <lineage>
        <taxon>Eukaryota</taxon>
        <taxon>Metazoa</taxon>
        <taxon>Chordata</taxon>
        <taxon>Craniata</taxon>
        <taxon>Vertebrata</taxon>
        <taxon>Euteleostomi</taxon>
        <taxon>Lepidosauria</taxon>
        <taxon>Squamata</taxon>
        <taxon>Bifurcata</taxon>
        <taxon>Unidentata</taxon>
        <taxon>Episquamata</taxon>
        <taxon>Toxicofera</taxon>
        <taxon>Iguania</taxon>
        <taxon>Acrodonta</taxon>
        <taxon>Agamidae</taxon>
        <taxon>Amphibolurinae</taxon>
        <taxon>Pogona</taxon>
    </lineage>
</organism>
<evidence type="ECO:0000256" key="2">
    <source>
        <dbReference type="ARBA" id="ARBA00022737"/>
    </source>
</evidence>
<dbReference type="InterPro" id="IPR001680">
    <property type="entry name" value="WD40_rpt"/>
</dbReference>
<dbReference type="SUPFAM" id="SSF50978">
    <property type="entry name" value="WD40 repeat-like"/>
    <property type="match status" value="1"/>
</dbReference>
<dbReference type="PANTHER" id="PTHR45532:SF1">
    <property type="entry name" value="WD REPEAT-CONTAINING PROTEIN 97"/>
    <property type="match status" value="1"/>
</dbReference>
<feature type="compositionally biased region" description="Acidic residues" evidence="4">
    <location>
        <begin position="1413"/>
        <end position="1422"/>
    </location>
</feature>
<dbReference type="PRINTS" id="PR00320">
    <property type="entry name" value="GPROTEINBRPT"/>
</dbReference>
<feature type="compositionally biased region" description="Low complexity" evidence="4">
    <location>
        <begin position="870"/>
        <end position="890"/>
    </location>
</feature>
<feature type="compositionally biased region" description="Basic and acidic residues" evidence="4">
    <location>
        <begin position="1453"/>
        <end position="1491"/>
    </location>
</feature>
<dbReference type="InterPro" id="IPR015943">
    <property type="entry name" value="WD40/YVTN_repeat-like_dom_sf"/>
</dbReference>
<evidence type="ECO:0000256" key="3">
    <source>
        <dbReference type="PROSITE-ProRule" id="PRU00221"/>
    </source>
</evidence>
<feature type="region of interest" description="Disordered" evidence="4">
    <location>
        <begin position="869"/>
        <end position="891"/>
    </location>
</feature>
<dbReference type="PANTHER" id="PTHR45532">
    <property type="entry name" value="WD REPEAT-CONTAINING PROTEIN 97"/>
    <property type="match status" value="1"/>
</dbReference>
<evidence type="ECO:0000256" key="1">
    <source>
        <dbReference type="ARBA" id="ARBA00022574"/>
    </source>
</evidence>
<dbReference type="InterPro" id="IPR011047">
    <property type="entry name" value="Quinoprotein_ADH-like_sf"/>
</dbReference>
<feature type="compositionally biased region" description="Basic and acidic residues" evidence="4">
    <location>
        <begin position="917"/>
        <end position="930"/>
    </location>
</feature>
<feature type="region of interest" description="Disordered" evidence="4">
    <location>
        <begin position="1"/>
        <end position="30"/>
    </location>
</feature>
<keyword evidence="1 3" id="KW-0853">WD repeat</keyword>
<accession>A0ABM5GD44</accession>
<reference evidence="6" key="1">
    <citation type="submission" date="2025-08" db="UniProtKB">
        <authorList>
            <consortium name="RefSeq"/>
        </authorList>
    </citation>
    <scope>IDENTIFICATION</scope>
</reference>
<dbReference type="Pfam" id="PF00400">
    <property type="entry name" value="WD40"/>
    <property type="match status" value="4"/>
</dbReference>
<dbReference type="SUPFAM" id="SSF50998">
    <property type="entry name" value="Quinoprotein alcohol dehydrogenase-like"/>
    <property type="match status" value="1"/>
</dbReference>
<evidence type="ECO:0000256" key="4">
    <source>
        <dbReference type="SAM" id="MobiDB-lite"/>
    </source>
</evidence>
<feature type="compositionally biased region" description="Polar residues" evidence="4">
    <location>
        <begin position="1023"/>
        <end position="1033"/>
    </location>
</feature>
<feature type="repeat" description="WD" evidence="3">
    <location>
        <begin position="623"/>
        <end position="658"/>
    </location>
</feature>
<keyword evidence="2" id="KW-0677">Repeat</keyword>
<dbReference type="InterPro" id="IPR019775">
    <property type="entry name" value="WD40_repeat_CS"/>
</dbReference>
<evidence type="ECO:0000313" key="6">
    <source>
        <dbReference type="RefSeq" id="XP_072855566.1"/>
    </source>
</evidence>
<dbReference type="GeneID" id="110084847"/>
<dbReference type="Proteomes" id="UP001652642">
    <property type="component" value="Chromosome 4"/>
</dbReference>
<feature type="repeat" description="WD" evidence="3">
    <location>
        <begin position="278"/>
        <end position="319"/>
    </location>
</feature>
<feature type="region of interest" description="Disordered" evidence="4">
    <location>
        <begin position="1124"/>
        <end position="1174"/>
    </location>
</feature>
<sequence>MCSQGLARGKKAGVEEEKQEAAEATQGQRQPWGTLQKSFRHVVEKMRSEEMKVAHLSHGLQHLCRVAFASPVRHVAHHSPKRSFVVLDAESTLHFLREDGSLVRSVAAPAPMTGLLYAAQVDRFVGWDTEGLLVLDSSFQLLSQVPSRFPIRCGLYSEQLNRIVTAGEGNLTLWGFRYGFRSLQCHAAVSEGLEPSDVFTHLALGADSPESQSCFTACDTGAAAFDIAKGRLLSFKKDLHSRVITGLAYCHVTGCVVTASRDTTIKVWDKNWNIQTVFVGHTAPVIAVTVYPDRPLIFSASQDGTIRTWNLDTIDQVDQVHVLEPVETLETKTASHVISTSGSSLNLWKINKLYSLYSPVGSPVKRLSCSNLEALGNFPVRLLCVGQDSTVRLVEAQSGLILSTFSLDQPSQVQEAAYCLPRETLFVLTEPGSLLRINAAADPMVLKKSTPSCSQESKPCCLLLYSHVVDPEAAYATWCEVAENKSYRKQWQRPPLQRQEKNRYLPVLGHTNGFLSVVEWFSGRTQYEVEAHGSGRVTALAEYPAQTCVISAGADLTVKMWRLFPYAEECLVPLLCFSCNSPATHMCSLGETLAVAFQDPETITHRIVYYSLMEQTCYEHKPEDDAEDEITGLCCCPNLTLFASASRDGSVKVWDIKNKLLRHLKLNTIPESLAFANRWGDLLVGIERHLYLIHHNKYLPNYYRMKFLCTKFLEPLKDIPLPLSNSCFEALVKENVRRLLHEPPLEEAESPLPGAQRQETKAPPRDSQPLPRGLSGLAERDRDLLRLQTGRMSPAKKGRVTQEMKEEAFERYLRIFYKEQPKMEIPKEDPFDADEVLEALRHVDSVAKLYGPARPNMFLGCFPRPSVLKPAEQTPPEASPPAESSSRVPSITVPSLGRIPLAVTLEALVQFSRGKKDRKEEEVALLEKEQAPPLKGPILSPREASPSAQAPKPPLTPSVSPQAISATGSREGRHKGRRKKKSDKGLGVVHEPDTAPAFPPSSYISSAPGGVAEAIPHEKSISFKESPSVVQRQASHKRSSSPSSRPRSQTSVIVKGFFPERHPESPEWSRSQIRRALGSRQSVPLPGISSGYIPNSVVAQQLHVWDQPEEEEEEEYRQERLVEVTGPQEELESLSGISSTGVMSSEESEESPAWEPSGAKPAGSSQSPVKESPPEVFLTQLDASQYPDKEQMPPSFILPLVDTEWFQKMFPEGFPPETTLQQFLAMLLGNIVTADFNTKTELLGAVLSLKERLKDRMRQTVYKTLLHVLNMKEGSPSMQERSQRKFILASLRALMDINKDSKELMVELVTYYVMAPPPFRAAVKDLIQDVGVQDPHDYFYKELESWPVGEQETKESVRRRSKQWLDGAMQELQEFRRRFLGQEVLAEQKSLSEISLTELRSTESPLWEHMSPEEDEDNFEEQPEWKYSSVSFEEVIFLEKRGTAAGQEGTPPEAEKAFYGHREGAEKEEMRDDLGLEEQQEGRVPARRDQEEPLGDEPVVGKGERPERKCSTKRAQKGTEVTEQRLHLVHPIDAIHHFMEKQLERELEEMKRVVSAALDTPRDTVMVLPPIRKKRAILRLGETNTMWRKRLPERFYFPYIFPRYLMKGFVPFVKLPLPKINLDVFPAPSERPLSPKTFGAMQQSVHKYFIPKFSYADSYP</sequence>
<dbReference type="PROSITE" id="PS50294">
    <property type="entry name" value="WD_REPEATS_REGION"/>
    <property type="match status" value="1"/>
</dbReference>
<dbReference type="InterPro" id="IPR020472">
    <property type="entry name" value="WD40_PAC1"/>
</dbReference>
<evidence type="ECO:0000313" key="5">
    <source>
        <dbReference type="Proteomes" id="UP001652642"/>
    </source>
</evidence>
<dbReference type="InterPro" id="IPR036322">
    <property type="entry name" value="WD40_repeat_dom_sf"/>
</dbReference>
<feature type="compositionally biased region" description="Basic residues" evidence="4">
    <location>
        <begin position="972"/>
        <end position="982"/>
    </location>
</feature>
<dbReference type="PROSITE" id="PS50082">
    <property type="entry name" value="WD_REPEATS_2"/>
    <property type="match status" value="3"/>
</dbReference>
<gene>
    <name evidence="6" type="primary">WDR97</name>
</gene>
<dbReference type="SMART" id="SM00320">
    <property type="entry name" value="WD40"/>
    <property type="match status" value="6"/>
</dbReference>
<feature type="region of interest" description="Disordered" evidence="4">
    <location>
        <begin position="1442"/>
        <end position="1519"/>
    </location>
</feature>
<dbReference type="Gene3D" id="2.130.10.10">
    <property type="entry name" value="YVTN repeat-like/Quinoprotein amine dehydrogenase"/>
    <property type="match status" value="2"/>
</dbReference>
<dbReference type="RefSeq" id="XP_072855566.1">
    <property type="nucleotide sequence ID" value="XM_072999465.1"/>
</dbReference>
<proteinExistence type="predicted"/>
<feature type="region of interest" description="Disordered" evidence="4">
    <location>
        <begin position="1404"/>
        <end position="1424"/>
    </location>
</feature>
<feature type="region of interest" description="Disordered" evidence="4">
    <location>
        <begin position="743"/>
        <end position="779"/>
    </location>
</feature>
<keyword evidence="5" id="KW-1185">Reference proteome</keyword>
<feature type="region of interest" description="Disordered" evidence="4">
    <location>
        <begin position="913"/>
        <end position="1051"/>
    </location>
</feature>
<dbReference type="PROSITE" id="PS00678">
    <property type="entry name" value="WD_REPEATS_1"/>
    <property type="match status" value="1"/>
</dbReference>
<protein>
    <submittedName>
        <fullName evidence="6">WD repeat-containing protein 97 isoform X1</fullName>
    </submittedName>
</protein>
<name>A0ABM5GD44_9SAUR</name>
<feature type="compositionally biased region" description="Polar residues" evidence="4">
    <location>
        <begin position="957"/>
        <end position="967"/>
    </location>
</feature>